<dbReference type="Proteomes" id="UP000290289">
    <property type="component" value="Chromosome 11"/>
</dbReference>
<feature type="region of interest" description="Disordered" evidence="1">
    <location>
        <begin position="1"/>
        <end position="22"/>
    </location>
</feature>
<accession>A0A498IR63</accession>
<evidence type="ECO:0000313" key="3">
    <source>
        <dbReference type="Proteomes" id="UP000290289"/>
    </source>
</evidence>
<comment type="caution">
    <text evidence="2">The sequence shown here is derived from an EMBL/GenBank/DDBJ whole genome shotgun (WGS) entry which is preliminary data.</text>
</comment>
<proteinExistence type="predicted"/>
<dbReference type="EMBL" id="RDQH01000337">
    <property type="protein sequence ID" value="RXH83763.1"/>
    <property type="molecule type" value="Genomic_DNA"/>
</dbReference>
<feature type="region of interest" description="Disordered" evidence="1">
    <location>
        <begin position="36"/>
        <end position="119"/>
    </location>
</feature>
<sequence>METASLTSQEKKTTRFPPRRGRIKAEVFESIVKAVVKRASKPAGQEKNREEGEKKNATFPPRRGQIKANIFESLVKAVTNMTSKPGAQGKNRGEGNGGGGSASTTSPPSAYSSDANSDM</sequence>
<feature type="compositionally biased region" description="Low complexity" evidence="1">
    <location>
        <begin position="102"/>
        <end position="113"/>
    </location>
</feature>
<organism evidence="2 3">
    <name type="scientific">Malus domestica</name>
    <name type="common">Apple</name>
    <name type="synonym">Pyrus malus</name>
    <dbReference type="NCBI Taxonomy" id="3750"/>
    <lineage>
        <taxon>Eukaryota</taxon>
        <taxon>Viridiplantae</taxon>
        <taxon>Streptophyta</taxon>
        <taxon>Embryophyta</taxon>
        <taxon>Tracheophyta</taxon>
        <taxon>Spermatophyta</taxon>
        <taxon>Magnoliopsida</taxon>
        <taxon>eudicotyledons</taxon>
        <taxon>Gunneridae</taxon>
        <taxon>Pentapetalae</taxon>
        <taxon>rosids</taxon>
        <taxon>fabids</taxon>
        <taxon>Rosales</taxon>
        <taxon>Rosaceae</taxon>
        <taxon>Amygdaloideae</taxon>
        <taxon>Maleae</taxon>
        <taxon>Malus</taxon>
    </lineage>
</organism>
<dbReference type="AlphaFoldDB" id="A0A498IR63"/>
<name>A0A498IR63_MALDO</name>
<evidence type="ECO:0000313" key="2">
    <source>
        <dbReference type="EMBL" id="RXH83763.1"/>
    </source>
</evidence>
<reference evidence="2 3" key="1">
    <citation type="submission" date="2018-10" db="EMBL/GenBank/DDBJ databases">
        <title>A high-quality apple genome assembly.</title>
        <authorList>
            <person name="Hu J."/>
        </authorList>
    </citation>
    <scope>NUCLEOTIDE SEQUENCE [LARGE SCALE GENOMIC DNA]</scope>
    <source>
        <strain evidence="3">cv. HFTH1</strain>
        <tissue evidence="2">Young leaf</tissue>
    </source>
</reference>
<keyword evidence="3" id="KW-1185">Reference proteome</keyword>
<protein>
    <submittedName>
        <fullName evidence="2">Uncharacterized protein</fullName>
    </submittedName>
</protein>
<feature type="compositionally biased region" description="Basic and acidic residues" evidence="1">
    <location>
        <begin position="44"/>
        <end position="56"/>
    </location>
</feature>
<gene>
    <name evidence="2" type="ORF">DVH24_006016</name>
</gene>
<evidence type="ECO:0000256" key="1">
    <source>
        <dbReference type="SAM" id="MobiDB-lite"/>
    </source>
</evidence>
<dbReference type="PANTHER" id="PTHR37721">
    <property type="entry name" value="OS05G0464200 PROTEIN"/>
    <property type="match status" value="1"/>
</dbReference>
<dbReference type="PANTHER" id="PTHR37721:SF1">
    <property type="entry name" value="OS05G0464200 PROTEIN"/>
    <property type="match status" value="1"/>
</dbReference>